<protein>
    <submittedName>
        <fullName evidence="3">Periplasmic nitrate reductase component NapL</fullName>
    </submittedName>
</protein>
<organism evidence="3">
    <name type="scientific">hydrothermal vent metagenome</name>
    <dbReference type="NCBI Taxonomy" id="652676"/>
    <lineage>
        <taxon>unclassified sequences</taxon>
        <taxon>metagenomes</taxon>
        <taxon>ecological metagenomes</taxon>
    </lineage>
</organism>
<dbReference type="InterPro" id="IPR015943">
    <property type="entry name" value="WD40/YVTN_repeat-like_dom_sf"/>
</dbReference>
<sequence length="317" mass="35429">MHKPLLSFFLLFLLIYAEDITPIATIKVSGIVSDFVEDDGYLYVATDAGSVDIIDLSRQKIIKQIIFKPLRTVMGDLVPARVHSVDRFQGKTLLVTSGISAYRNVWIDDGEVLKKIIDEKQHIMPKCAYFAKNGKIVLGTFGSDVILYDVQENYTLYDRHISQSTMGGMVLSPNKEKMIISDESGTVRVVNVKSSKVEQTLDSEHVDNIYRVAYSKGVIVTAGQDRRVGVYGTGRKAYHIKSDFLVYSVGLSPSSNVGVYSSGFDHDLQLFNTKDGSKTDRLVGHFATPNKIMFINEKALISTGDEDTIFFWMLKNN</sequence>
<dbReference type="PANTHER" id="PTHR44019:SF8">
    <property type="entry name" value="POC1 CENTRIOLAR PROTEIN HOMOLOG"/>
    <property type="match status" value="1"/>
</dbReference>
<accession>A0A1W1BZQ5</accession>
<evidence type="ECO:0000256" key="1">
    <source>
        <dbReference type="ARBA" id="ARBA00022574"/>
    </source>
</evidence>
<dbReference type="SUPFAM" id="SSF50998">
    <property type="entry name" value="Quinoprotein alcohol dehydrogenase-like"/>
    <property type="match status" value="1"/>
</dbReference>
<gene>
    <name evidence="3" type="ORF">MNB_SV-8-233</name>
</gene>
<evidence type="ECO:0000313" key="3">
    <source>
        <dbReference type="EMBL" id="SFV58932.1"/>
    </source>
</evidence>
<dbReference type="AlphaFoldDB" id="A0A1W1BZQ5"/>
<dbReference type="InterPro" id="IPR050505">
    <property type="entry name" value="WDR55/POC1"/>
</dbReference>
<dbReference type="PANTHER" id="PTHR44019">
    <property type="entry name" value="WD REPEAT-CONTAINING PROTEIN 55"/>
    <property type="match status" value="1"/>
</dbReference>
<dbReference type="Gene3D" id="2.130.10.10">
    <property type="entry name" value="YVTN repeat-like/Quinoprotein amine dehydrogenase"/>
    <property type="match status" value="2"/>
</dbReference>
<proteinExistence type="predicted"/>
<keyword evidence="1" id="KW-0853">WD repeat</keyword>
<name>A0A1W1BZQ5_9ZZZZ</name>
<keyword evidence="2" id="KW-0677">Repeat</keyword>
<evidence type="ECO:0000256" key="2">
    <source>
        <dbReference type="ARBA" id="ARBA00022737"/>
    </source>
</evidence>
<dbReference type="InterPro" id="IPR011047">
    <property type="entry name" value="Quinoprotein_ADH-like_sf"/>
</dbReference>
<dbReference type="EMBL" id="FPHD01000049">
    <property type="protein sequence ID" value="SFV58932.1"/>
    <property type="molecule type" value="Genomic_DNA"/>
</dbReference>
<reference evidence="3" key="1">
    <citation type="submission" date="2016-10" db="EMBL/GenBank/DDBJ databases">
        <authorList>
            <person name="de Groot N.N."/>
        </authorList>
    </citation>
    <scope>NUCLEOTIDE SEQUENCE</scope>
</reference>